<feature type="region of interest" description="Disordered" evidence="7">
    <location>
        <begin position="202"/>
        <end position="348"/>
    </location>
</feature>
<dbReference type="PROSITE" id="PS50245">
    <property type="entry name" value="CAP_GLY_2"/>
    <property type="match status" value="1"/>
</dbReference>
<evidence type="ECO:0000256" key="5">
    <source>
        <dbReference type="ARBA" id="ARBA00023212"/>
    </source>
</evidence>
<feature type="compositionally biased region" description="Pro residues" evidence="7">
    <location>
        <begin position="14"/>
        <end position="32"/>
    </location>
</feature>
<feature type="coiled-coil region" evidence="6">
    <location>
        <begin position="520"/>
        <end position="607"/>
    </location>
</feature>
<feature type="compositionally biased region" description="Polar residues" evidence="7">
    <location>
        <begin position="728"/>
        <end position="741"/>
    </location>
</feature>
<dbReference type="InterPro" id="IPR036859">
    <property type="entry name" value="CAP-Gly_dom_sf"/>
</dbReference>
<dbReference type="Pfam" id="PF01302">
    <property type="entry name" value="CAP_GLY"/>
    <property type="match status" value="1"/>
</dbReference>
<feature type="region of interest" description="Disordered" evidence="7">
    <location>
        <begin position="718"/>
        <end position="761"/>
    </location>
</feature>
<dbReference type="InterPro" id="IPR000938">
    <property type="entry name" value="CAP-Gly_domain"/>
</dbReference>
<evidence type="ECO:0000256" key="4">
    <source>
        <dbReference type="ARBA" id="ARBA00023054"/>
    </source>
</evidence>
<feature type="compositionally biased region" description="Low complexity" evidence="7">
    <location>
        <begin position="303"/>
        <end position="317"/>
    </location>
</feature>
<dbReference type="GeneID" id="90036539"/>
<feature type="compositionally biased region" description="Polar residues" evidence="7">
    <location>
        <begin position="254"/>
        <end position="271"/>
    </location>
</feature>
<evidence type="ECO:0000256" key="7">
    <source>
        <dbReference type="SAM" id="MobiDB-lite"/>
    </source>
</evidence>
<dbReference type="PANTHER" id="PTHR45615:SF80">
    <property type="entry name" value="GRIP DOMAIN-CONTAINING PROTEIN"/>
    <property type="match status" value="1"/>
</dbReference>
<evidence type="ECO:0000256" key="6">
    <source>
        <dbReference type="SAM" id="Coils"/>
    </source>
</evidence>
<dbReference type="EMBL" id="JBBJBU010000003">
    <property type="protein sequence ID" value="KAK7206070.1"/>
    <property type="molecule type" value="Genomic_DNA"/>
</dbReference>
<sequence>MKSIRYLSSAQSTPSPPLLRPPPPPPPPPPPSTNIRSEKPINPQPSPVFRFAPKQNPEPSNRLPTQFAPFLASSLQQAQKHPMERSSSRMSAKGLPPSPSPRSKTPSRMAMYSNSPRPPSARGFVADINVGDLVYIPAGRRGVVLFVGKVHGKSGEFAGIDLLGEDAAFGKNDGSVEGVRYFSASHPSSGIFVPIAKVSHNKPALDSCPPTPNTPRSRSVLGRPSSVLDHHTMSPMAAPNLKTAAGHTPARRTSMAQIPTTAPRSASRTSMTRPAATPTTTRTVASDRARATTPSAAIRRKSAVPSVPSLPSSTPKTVNRRQTTATHAAPGSIFATDDSDVRSDGSAPNDEAIASLKAELESSASKLADRDAEIQRQNEALQDLQNALAEYTLLSDSLQMSKPAGDESSRNSAGDTEDGDATKRELDLRELLLDKENKLTQLQSELDAKRSEFRQTLETLEQANMATNQMYELQIEELSSKIQAADGVVNDIAPLEALISELEADLERSRSVESQVLEKLSNAEAQNKEKDQLITNLKKQTAAMAEGATSNTAPLEEMITELETNLKQAKATEAQLRSQLNEYEAKIDQERKTIMDLETEKALAANDISFYTKPLETKISELEQKLQENVASENRVREKFVEVEAEIKEKDRIIVNLQRQIDALCSATAGEDQEQLVSAKKRQEKLEKEISSLEHIVESKVFHEQELERELSSLREQLSSATDDVASGRSQVEKLQQQLQDAASHPSAKSPLKPASSVSLNGGSIRSTAAAGQNGSSNGLWCEICETEGHDIIDCKANGVFGLDENKTASNSSLGQTQEQPVAKKLWCALCEKDGHSSMDCPEGF</sequence>
<evidence type="ECO:0000256" key="2">
    <source>
        <dbReference type="ARBA" id="ARBA00022490"/>
    </source>
</evidence>
<dbReference type="PROSITE" id="PS00845">
    <property type="entry name" value="CAP_GLY_1"/>
    <property type="match status" value="1"/>
</dbReference>
<evidence type="ECO:0000256" key="3">
    <source>
        <dbReference type="ARBA" id="ARBA00022701"/>
    </source>
</evidence>
<dbReference type="SMART" id="SM01052">
    <property type="entry name" value="CAP_GLY"/>
    <property type="match status" value="1"/>
</dbReference>
<feature type="compositionally biased region" description="Low complexity" evidence="7">
    <location>
        <begin position="742"/>
        <end position="760"/>
    </location>
</feature>
<evidence type="ECO:0000313" key="10">
    <source>
        <dbReference type="Proteomes" id="UP001498771"/>
    </source>
</evidence>
<gene>
    <name evidence="9" type="ORF">BZA70DRAFT_266409</name>
</gene>
<keyword evidence="10" id="KW-1185">Reference proteome</keyword>
<dbReference type="InterPro" id="IPR032108">
    <property type="entry name" value="CLIP1_ZNF"/>
</dbReference>
<evidence type="ECO:0000313" key="9">
    <source>
        <dbReference type="EMBL" id="KAK7206070.1"/>
    </source>
</evidence>
<comment type="caution">
    <text evidence="9">The sequence shown here is derived from an EMBL/GenBank/DDBJ whole genome shotgun (WGS) entry which is preliminary data.</text>
</comment>
<dbReference type="Proteomes" id="UP001498771">
    <property type="component" value="Unassembled WGS sequence"/>
</dbReference>
<evidence type="ECO:0000256" key="1">
    <source>
        <dbReference type="ARBA" id="ARBA00004245"/>
    </source>
</evidence>
<feature type="compositionally biased region" description="Low complexity" evidence="7">
    <location>
        <begin position="272"/>
        <end position="283"/>
    </location>
</feature>
<feature type="domain" description="CAP-Gly" evidence="8">
    <location>
        <begin position="148"/>
        <end position="194"/>
    </location>
</feature>
<keyword evidence="3" id="KW-0493">Microtubule</keyword>
<feature type="coiled-coil region" evidence="6">
    <location>
        <begin position="367"/>
        <end position="394"/>
    </location>
</feature>
<feature type="compositionally biased region" description="Polar residues" evidence="7">
    <location>
        <begin position="1"/>
        <end position="13"/>
    </location>
</feature>
<evidence type="ECO:0000259" key="8">
    <source>
        <dbReference type="PROSITE" id="PS50245"/>
    </source>
</evidence>
<dbReference type="SUPFAM" id="SSF74924">
    <property type="entry name" value="Cap-Gly domain"/>
    <property type="match status" value="1"/>
</dbReference>
<comment type="subcellular location">
    <subcellularLocation>
        <location evidence="1">Cytoplasm</location>
        <location evidence="1">Cytoskeleton</location>
    </subcellularLocation>
</comment>
<feature type="region of interest" description="Disordered" evidence="7">
    <location>
        <begin position="399"/>
        <end position="422"/>
    </location>
</feature>
<keyword evidence="2" id="KW-0963">Cytoplasm</keyword>
<dbReference type="PANTHER" id="PTHR45615">
    <property type="entry name" value="MYOSIN HEAVY CHAIN, NON-MUSCLE"/>
    <property type="match status" value="1"/>
</dbReference>
<name>A0ABR1F8B6_9ASCO</name>
<keyword evidence="4 6" id="KW-0175">Coiled coil</keyword>
<proteinExistence type="predicted"/>
<dbReference type="RefSeq" id="XP_064769103.1">
    <property type="nucleotide sequence ID" value="XM_064911027.1"/>
</dbReference>
<accession>A0ABR1F8B6</accession>
<reference evidence="9 10" key="1">
    <citation type="submission" date="2024-03" db="EMBL/GenBank/DDBJ databases">
        <title>Genome-scale model development and genomic sequencing of the oleaginous clade Lipomyces.</title>
        <authorList>
            <consortium name="Lawrence Berkeley National Laboratory"/>
            <person name="Czajka J.J."/>
            <person name="Han Y."/>
            <person name="Kim J."/>
            <person name="Mondo S.J."/>
            <person name="Hofstad B.A."/>
            <person name="Robles A."/>
            <person name="Haridas S."/>
            <person name="Riley R."/>
            <person name="LaButti K."/>
            <person name="Pangilinan J."/>
            <person name="Andreopoulos W."/>
            <person name="Lipzen A."/>
            <person name="Yan J."/>
            <person name="Wang M."/>
            <person name="Ng V."/>
            <person name="Grigoriev I.V."/>
            <person name="Spatafora J.W."/>
            <person name="Magnuson J.K."/>
            <person name="Baker S.E."/>
            <person name="Pomraning K.R."/>
        </authorList>
    </citation>
    <scope>NUCLEOTIDE SEQUENCE [LARGE SCALE GENOMIC DNA]</scope>
    <source>
        <strain evidence="9 10">Phaff 52-87</strain>
    </source>
</reference>
<dbReference type="Pfam" id="PF16641">
    <property type="entry name" value="CLIP1_ZNF"/>
    <property type="match status" value="2"/>
</dbReference>
<dbReference type="Gene3D" id="4.10.60.10">
    <property type="entry name" value="Zinc finger, CCHC-type"/>
    <property type="match status" value="1"/>
</dbReference>
<keyword evidence="5" id="KW-0206">Cytoskeleton</keyword>
<feature type="coiled-coil region" evidence="6">
    <location>
        <begin position="425"/>
        <end position="463"/>
    </location>
</feature>
<dbReference type="Gene3D" id="2.30.30.190">
    <property type="entry name" value="CAP Gly-rich-like domain"/>
    <property type="match status" value="1"/>
</dbReference>
<organism evidence="9 10">
    <name type="scientific">Myxozyma melibiosi</name>
    <dbReference type="NCBI Taxonomy" id="54550"/>
    <lineage>
        <taxon>Eukaryota</taxon>
        <taxon>Fungi</taxon>
        <taxon>Dikarya</taxon>
        <taxon>Ascomycota</taxon>
        <taxon>Saccharomycotina</taxon>
        <taxon>Lipomycetes</taxon>
        <taxon>Lipomycetales</taxon>
        <taxon>Lipomycetaceae</taxon>
        <taxon>Myxozyma</taxon>
    </lineage>
</organism>
<feature type="region of interest" description="Disordered" evidence="7">
    <location>
        <begin position="1"/>
        <end position="118"/>
    </location>
</feature>
<protein>
    <recommendedName>
        <fullName evidence="8">CAP-Gly domain-containing protein</fullName>
    </recommendedName>
</protein>